<keyword evidence="4" id="KW-1185">Reference proteome</keyword>
<feature type="domain" description="Carrier" evidence="2">
    <location>
        <begin position="311"/>
        <end position="385"/>
    </location>
</feature>
<dbReference type="EMBL" id="JAQJZL010000002">
    <property type="protein sequence ID" value="KAJ6051108.1"/>
    <property type="molecule type" value="Genomic_DNA"/>
</dbReference>
<dbReference type="InterPro" id="IPR009081">
    <property type="entry name" value="PP-bd_ACP"/>
</dbReference>
<dbReference type="AlphaFoldDB" id="A0AAD6IIC9"/>
<gene>
    <name evidence="3" type="ORF">N7460_001642</name>
</gene>
<accession>A0AAD6IIC9</accession>
<feature type="transmembrane region" description="Helical" evidence="1">
    <location>
        <begin position="641"/>
        <end position="665"/>
    </location>
</feature>
<dbReference type="Gene3D" id="3.40.50.12780">
    <property type="entry name" value="N-terminal domain of ligase-like"/>
    <property type="match status" value="1"/>
</dbReference>
<feature type="transmembrane region" description="Helical" evidence="1">
    <location>
        <begin position="974"/>
        <end position="999"/>
    </location>
</feature>
<dbReference type="InterPro" id="IPR045851">
    <property type="entry name" value="AMP-bd_C_sf"/>
</dbReference>
<dbReference type="Gene3D" id="3.30.300.30">
    <property type="match status" value="1"/>
</dbReference>
<dbReference type="SUPFAM" id="SSF47336">
    <property type="entry name" value="ACP-like"/>
    <property type="match status" value="1"/>
</dbReference>
<dbReference type="PANTHER" id="PTHR43201:SF10">
    <property type="entry name" value="CARRIER DOMAIN-CONTAINING PROTEIN"/>
    <property type="match status" value="1"/>
</dbReference>
<reference evidence="3" key="2">
    <citation type="submission" date="2023-01" db="EMBL/GenBank/DDBJ databases">
        <authorList>
            <person name="Petersen C."/>
        </authorList>
    </citation>
    <scope>NUCLEOTIDE SEQUENCE</scope>
    <source>
        <strain evidence="3">IBT 15450</strain>
    </source>
</reference>
<evidence type="ECO:0000313" key="3">
    <source>
        <dbReference type="EMBL" id="KAJ6051108.1"/>
    </source>
</evidence>
<evidence type="ECO:0000313" key="4">
    <source>
        <dbReference type="Proteomes" id="UP001219568"/>
    </source>
</evidence>
<dbReference type="InterPro" id="IPR011004">
    <property type="entry name" value="Trimer_LpxA-like_sf"/>
</dbReference>
<dbReference type="SUPFAM" id="SSF51161">
    <property type="entry name" value="Trimeric LpxA-like enzymes"/>
    <property type="match status" value="2"/>
</dbReference>
<dbReference type="InterPro" id="IPR042099">
    <property type="entry name" value="ANL_N_sf"/>
</dbReference>
<dbReference type="Gene3D" id="1.10.1200.10">
    <property type="entry name" value="ACP-like"/>
    <property type="match status" value="1"/>
</dbReference>
<dbReference type="Pfam" id="PF00550">
    <property type="entry name" value="PP-binding"/>
    <property type="match status" value="1"/>
</dbReference>
<dbReference type="InterPro" id="IPR036736">
    <property type="entry name" value="ACP-like_sf"/>
</dbReference>
<reference evidence="3" key="1">
    <citation type="journal article" date="2023" name="IMA Fungus">
        <title>Comparative genomic study of the Penicillium genus elucidates a diverse pangenome and 15 lateral gene transfer events.</title>
        <authorList>
            <person name="Petersen C."/>
            <person name="Sorensen T."/>
            <person name="Nielsen M.R."/>
            <person name="Sondergaard T.E."/>
            <person name="Sorensen J.L."/>
            <person name="Fitzpatrick D.A."/>
            <person name="Frisvad J.C."/>
            <person name="Nielsen K.L."/>
        </authorList>
    </citation>
    <scope>NUCLEOTIDE SEQUENCE</scope>
    <source>
        <strain evidence="3">IBT 15450</strain>
    </source>
</reference>
<keyword evidence="1" id="KW-1133">Transmembrane helix</keyword>
<dbReference type="PROSITE" id="PS50075">
    <property type="entry name" value="CARRIER"/>
    <property type="match status" value="1"/>
</dbReference>
<dbReference type="GO" id="GO:0044550">
    <property type="term" value="P:secondary metabolite biosynthetic process"/>
    <property type="evidence" value="ECO:0007669"/>
    <property type="project" value="UniProtKB-ARBA"/>
</dbReference>
<comment type="caution">
    <text evidence="3">The sequence shown here is derived from an EMBL/GenBank/DDBJ whole genome shotgun (WGS) entry which is preliminary data.</text>
</comment>
<feature type="transmembrane region" description="Helical" evidence="1">
    <location>
        <begin position="463"/>
        <end position="483"/>
    </location>
</feature>
<keyword evidence="1" id="KW-0812">Transmembrane</keyword>
<feature type="transmembrane region" description="Helical" evidence="1">
    <location>
        <begin position="924"/>
        <end position="954"/>
    </location>
</feature>
<name>A0AAD6IIC9_PENCN</name>
<organism evidence="3 4">
    <name type="scientific">Penicillium canescens</name>
    <dbReference type="NCBI Taxonomy" id="5083"/>
    <lineage>
        <taxon>Eukaryota</taxon>
        <taxon>Fungi</taxon>
        <taxon>Dikarya</taxon>
        <taxon>Ascomycota</taxon>
        <taxon>Pezizomycotina</taxon>
        <taxon>Eurotiomycetes</taxon>
        <taxon>Eurotiomycetidae</taxon>
        <taxon>Eurotiales</taxon>
        <taxon>Aspergillaceae</taxon>
        <taxon>Penicillium</taxon>
    </lineage>
</organism>
<keyword evidence="1" id="KW-0472">Membrane</keyword>
<protein>
    <recommendedName>
        <fullName evidence="2">Carrier domain-containing protein</fullName>
    </recommendedName>
</protein>
<evidence type="ECO:0000259" key="2">
    <source>
        <dbReference type="PROSITE" id="PS50075"/>
    </source>
</evidence>
<proteinExistence type="predicted"/>
<evidence type="ECO:0000256" key="1">
    <source>
        <dbReference type="SAM" id="Phobius"/>
    </source>
</evidence>
<dbReference type="PANTHER" id="PTHR43201">
    <property type="entry name" value="ACYL-COA SYNTHETASE"/>
    <property type="match status" value="1"/>
</dbReference>
<sequence>MATLEEPQARLGPGETGKICVRGLPVFPGYLTKAGLDREGFNNAGWFDTGDMGYLDHNGCLFITGRSKEVINRGGEIISPSEVEEAILTAAKDRDTSIYGKVTSVLAFSVPHKSLQEVVGAVIISTPGEPRVDLRQLHHALRQRLDQPKWPVFLVYKDHLPMSHTKALRSNLSHRLHLKSLSDNTPIADRHYEATAPAVGVAITTAIENRQCNIDPEILRTYITQYSGSSQVFIRKRFTDGLLQAFIFDVSTNMPTVEGILSHLCANLPGYLVPTSIKLLNGPIPIDATGSVNEEAINEAIMKPGADEAKDSIYIRVCDIFARTLSLSLDEMDKSTDFFLAGGDSLQSGRMAFELRKEFGIRLPSDVLFINSTVEAMVAIVEKAIITQNTTKSQPSQPPLPSCNETYSSTNPIVLLAQLLPITVFYPVKVAFHWTLFVHLLGEASGHVHTRPNVVTRTAMMTLAWAFAHLATNFVFPLLGIFFKLTVIGRYREGTYPMWGPYHTRWWLVQKALSIWGMGVFDKASWSKRLYLQCMGMKIGQNVSIHPGAQLGEYDLLEIGDNVVLDNCVCRAFAVAHNTSIYLGRIQIERDCSVGLRSIVAPGAHLPPRTYIGPRSSSWAKADATEENDRLMSTRSPHPHWIWNFLIVKPLGTLCTLSMHLPWIAGLVPLANRLTMLKSGNKVLNATSWLIEPSHMTLFLRAQVYATIVGPIVKFMFILGIKKTLDLLCGRSVPGPVEIQSRGQILRTAVLSQILPDGHLLWFTELLGVHYELVSIALRALGARIGKRVYWPALGPFTQDYDLVEIGDDVLWGAQSHLNTSDGYGKDKVVIQDGAMVADRAIISPGVSVGERVQVGSGALLKRDKHYSADSVLIGSRQGEAVQFPSPVVKKKDADGVSEILSTPFGRAFYLGLANYRVWTESEIVCYTIAIMAVVSVYWSTGPVISLSILLRIIPAIREHFFDASTTAGWQFVIFSSTLAGLMSLVGGLQSFVALVVVISSKWMLLGQRQPGPHPWDKDSFFQLQQLQLAI</sequence>
<dbReference type="Gene3D" id="2.160.10.10">
    <property type="entry name" value="Hexapeptide repeat proteins"/>
    <property type="match status" value="2"/>
</dbReference>
<dbReference type="GO" id="GO:0006631">
    <property type="term" value="P:fatty acid metabolic process"/>
    <property type="evidence" value="ECO:0007669"/>
    <property type="project" value="TreeGrafter"/>
</dbReference>
<dbReference type="Proteomes" id="UP001219568">
    <property type="component" value="Unassembled WGS sequence"/>
</dbReference>
<dbReference type="GO" id="GO:0031956">
    <property type="term" value="F:medium-chain fatty acid-CoA ligase activity"/>
    <property type="evidence" value="ECO:0007669"/>
    <property type="project" value="TreeGrafter"/>
</dbReference>
<feature type="transmembrane region" description="Helical" evidence="1">
    <location>
        <begin position="702"/>
        <end position="721"/>
    </location>
</feature>
<dbReference type="SUPFAM" id="SSF56801">
    <property type="entry name" value="Acetyl-CoA synthetase-like"/>
    <property type="match status" value="1"/>
</dbReference>